<dbReference type="GO" id="GO:0005737">
    <property type="term" value="C:cytoplasm"/>
    <property type="evidence" value="ECO:0007669"/>
    <property type="project" value="TreeGrafter"/>
</dbReference>
<name>A0AAD4C8I9_BOLED</name>
<comment type="caution">
    <text evidence="2">The sequence shown here is derived from an EMBL/GenBank/DDBJ whole genome shotgun (WGS) entry which is preliminary data.</text>
</comment>
<accession>A0AAD4C8I9</accession>
<feature type="chain" id="PRO_5042297484" evidence="1">
    <location>
        <begin position="28"/>
        <end position="85"/>
    </location>
</feature>
<dbReference type="AlphaFoldDB" id="A0AAD4C8I9"/>
<protein>
    <submittedName>
        <fullName evidence="2">DUF1748-domain-containing protein</fullName>
    </submittedName>
</protein>
<keyword evidence="3" id="KW-1185">Reference proteome</keyword>
<keyword evidence="1" id="KW-0732">Signal</keyword>
<evidence type="ECO:0000313" key="2">
    <source>
        <dbReference type="EMBL" id="KAF8450882.1"/>
    </source>
</evidence>
<dbReference type="PANTHER" id="PTHR28075">
    <property type="entry name" value="CHROMOSOME 16, WHOLE GENOME SHOTGUN SEQUENCE"/>
    <property type="match status" value="1"/>
</dbReference>
<dbReference type="Proteomes" id="UP001194468">
    <property type="component" value="Unassembled WGS sequence"/>
</dbReference>
<sequence length="85" mass="9381">MFGSLFRLAVDALLFSAFLAGIKRTTGLTLALSQVPNKDIRQLLQTYLEFAGEYAFDFAVVVFGVSPLVVRRSNLLILFAALQLI</sequence>
<dbReference type="PANTHER" id="PTHR28075:SF1">
    <property type="entry name" value="DUF1748-DOMAIN-CONTAINING PROTEIN"/>
    <property type="match status" value="1"/>
</dbReference>
<feature type="signal peptide" evidence="1">
    <location>
        <begin position="1"/>
        <end position="27"/>
    </location>
</feature>
<proteinExistence type="predicted"/>
<organism evidence="2 3">
    <name type="scientific">Boletus edulis BED1</name>
    <dbReference type="NCBI Taxonomy" id="1328754"/>
    <lineage>
        <taxon>Eukaryota</taxon>
        <taxon>Fungi</taxon>
        <taxon>Dikarya</taxon>
        <taxon>Basidiomycota</taxon>
        <taxon>Agaricomycotina</taxon>
        <taxon>Agaricomycetes</taxon>
        <taxon>Agaricomycetidae</taxon>
        <taxon>Boletales</taxon>
        <taxon>Boletineae</taxon>
        <taxon>Boletaceae</taxon>
        <taxon>Boletoideae</taxon>
        <taxon>Boletus</taxon>
    </lineage>
</organism>
<dbReference type="InterPro" id="IPR013726">
    <property type="entry name" value="Mitofissin"/>
</dbReference>
<evidence type="ECO:0000256" key="1">
    <source>
        <dbReference type="SAM" id="SignalP"/>
    </source>
</evidence>
<dbReference type="EMBL" id="WHUW01000002">
    <property type="protein sequence ID" value="KAF8450882.1"/>
    <property type="molecule type" value="Genomic_DNA"/>
</dbReference>
<dbReference type="Pfam" id="PF08520">
    <property type="entry name" value="Mitofissin"/>
    <property type="match status" value="1"/>
</dbReference>
<reference evidence="2" key="2">
    <citation type="journal article" date="2020" name="Nat. Commun.">
        <title>Large-scale genome sequencing of mycorrhizal fungi provides insights into the early evolution of symbiotic traits.</title>
        <authorList>
            <person name="Miyauchi S."/>
            <person name="Kiss E."/>
            <person name="Kuo A."/>
            <person name="Drula E."/>
            <person name="Kohler A."/>
            <person name="Sanchez-Garcia M."/>
            <person name="Morin E."/>
            <person name="Andreopoulos B."/>
            <person name="Barry K.W."/>
            <person name="Bonito G."/>
            <person name="Buee M."/>
            <person name="Carver A."/>
            <person name="Chen C."/>
            <person name="Cichocki N."/>
            <person name="Clum A."/>
            <person name="Culley D."/>
            <person name="Crous P.W."/>
            <person name="Fauchery L."/>
            <person name="Girlanda M."/>
            <person name="Hayes R.D."/>
            <person name="Keri Z."/>
            <person name="LaButti K."/>
            <person name="Lipzen A."/>
            <person name="Lombard V."/>
            <person name="Magnuson J."/>
            <person name="Maillard F."/>
            <person name="Murat C."/>
            <person name="Nolan M."/>
            <person name="Ohm R.A."/>
            <person name="Pangilinan J."/>
            <person name="Pereira M.F."/>
            <person name="Perotto S."/>
            <person name="Peter M."/>
            <person name="Pfister S."/>
            <person name="Riley R."/>
            <person name="Sitrit Y."/>
            <person name="Stielow J.B."/>
            <person name="Szollosi G."/>
            <person name="Zifcakova L."/>
            <person name="Stursova M."/>
            <person name="Spatafora J.W."/>
            <person name="Tedersoo L."/>
            <person name="Vaario L.M."/>
            <person name="Yamada A."/>
            <person name="Yan M."/>
            <person name="Wang P."/>
            <person name="Xu J."/>
            <person name="Bruns T."/>
            <person name="Baldrian P."/>
            <person name="Vilgalys R."/>
            <person name="Dunand C."/>
            <person name="Henrissat B."/>
            <person name="Grigoriev I.V."/>
            <person name="Hibbett D."/>
            <person name="Nagy L.G."/>
            <person name="Martin F.M."/>
        </authorList>
    </citation>
    <scope>NUCLEOTIDE SEQUENCE</scope>
    <source>
        <strain evidence="2">BED1</strain>
    </source>
</reference>
<reference evidence="2" key="1">
    <citation type="submission" date="2019-10" db="EMBL/GenBank/DDBJ databases">
        <authorList>
            <consortium name="DOE Joint Genome Institute"/>
            <person name="Kuo A."/>
            <person name="Miyauchi S."/>
            <person name="Kiss E."/>
            <person name="Drula E."/>
            <person name="Kohler A."/>
            <person name="Sanchez-Garcia M."/>
            <person name="Andreopoulos B."/>
            <person name="Barry K.W."/>
            <person name="Bonito G."/>
            <person name="Buee M."/>
            <person name="Carver A."/>
            <person name="Chen C."/>
            <person name="Cichocki N."/>
            <person name="Clum A."/>
            <person name="Culley D."/>
            <person name="Crous P.W."/>
            <person name="Fauchery L."/>
            <person name="Girlanda M."/>
            <person name="Hayes R."/>
            <person name="Keri Z."/>
            <person name="LaButti K."/>
            <person name="Lipzen A."/>
            <person name="Lombard V."/>
            <person name="Magnuson J."/>
            <person name="Maillard F."/>
            <person name="Morin E."/>
            <person name="Murat C."/>
            <person name="Nolan M."/>
            <person name="Ohm R."/>
            <person name="Pangilinan J."/>
            <person name="Pereira M."/>
            <person name="Perotto S."/>
            <person name="Peter M."/>
            <person name="Riley R."/>
            <person name="Sitrit Y."/>
            <person name="Stielow B."/>
            <person name="Szollosi G."/>
            <person name="Zifcakova L."/>
            <person name="Stursova M."/>
            <person name="Spatafora J.W."/>
            <person name="Tedersoo L."/>
            <person name="Vaario L.-M."/>
            <person name="Yamada A."/>
            <person name="Yan M."/>
            <person name="Wang P."/>
            <person name="Xu J."/>
            <person name="Bruns T."/>
            <person name="Baldrian P."/>
            <person name="Vilgalys R."/>
            <person name="Henrissat B."/>
            <person name="Grigoriev I.V."/>
            <person name="Hibbett D."/>
            <person name="Nagy L.G."/>
            <person name="Martin F.M."/>
        </authorList>
    </citation>
    <scope>NUCLEOTIDE SEQUENCE</scope>
    <source>
        <strain evidence="2">BED1</strain>
    </source>
</reference>
<evidence type="ECO:0000313" key="3">
    <source>
        <dbReference type="Proteomes" id="UP001194468"/>
    </source>
</evidence>
<gene>
    <name evidence="2" type="ORF">L210DRAFT_842324</name>
</gene>